<dbReference type="Proteomes" id="UP000321797">
    <property type="component" value="Unassembled WGS sequence"/>
</dbReference>
<evidence type="ECO:0000313" key="5">
    <source>
        <dbReference type="EMBL" id="TXI53678.1"/>
    </source>
</evidence>
<keyword evidence="7" id="KW-1185">Reference proteome</keyword>
<dbReference type="InterPro" id="IPR029068">
    <property type="entry name" value="Glyas_Bleomycin-R_OHBP_Dase"/>
</dbReference>
<feature type="region of interest" description="Disordered" evidence="1">
    <location>
        <begin position="122"/>
        <end position="142"/>
    </location>
</feature>
<dbReference type="STRING" id="342002.BST15_19690"/>
<reference evidence="3" key="2">
    <citation type="submission" date="2015-04" db="EMBL/GenBank/DDBJ databases">
        <title>Genome sequence of Mycobacterium arupense strain GUC1.</title>
        <authorList>
            <person name="Greninger A.L."/>
            <person name="Cunningham G."/>
            <person name="Chiu C.Y."/>
            <person name="Miller S."/>
        </authorList>
    </citation>
    <scope>NUCLEOTIDE SEQUENCE</scope>
    <source>
        <strain evidence="3">GUC1</strain>
    </source>
</reference>
<feature type="domain" description="VOC" evidence="2">
    <location>
        <begin position="4"/>
        <end position="119"/>
    </location>
</feature>
<organism evidence="3 6">
    <name type="scientific">Mycolicibacter arupensis</name>
    <dbReference type="NCBI Taxonomy" id="342002"/>
    <lineage>
        <taxon>Bacteria</taxon>
        <taxon>Bacillati</taxon>
        <taxon>Actinomycetota</taxon>
        <taxon>Actinomycetes</taxon>
        <taxon>Mycobacteriales</taxon>
        <taxon>Mycobacteriaceae</taxon>
        <taxon>Mycolicibacter</taxon>
    </lineage>
</organism>
<dbReference type="EMBL" id="MVHH01000073">
    <property type="protein sequence ID" value="OQZ91665.1"/>
    <property type="molecule type" value="Genomic_DNA"/>
</dbReference>
<dbReference type="InterPro" id="IPR041581">
    <property type="entry name" value="Glyoxalase_6"/>
</dbReference>
<dbReference type="Proteomes" id="UP000192327">
    <property type="component" value="Unassembled WGS sequence"/>
</dbReference>
<accession>A0A0F5MSE9</accession>
<dbReference type="PANTHER" id="PTHR35908:SF1">
    <property type="entry name" value="CONSERVED PROTEIN"/>
    <property type="match status" value="1"/>
</dbReference>
<comment type="caution">
    <text evidence="3">The sequence shown here is derived from an EMBL/GenBank/DDBJ whole genome shotgun (WGS) entry which is preliminary data.</text>
</comment>
<evidence type="ECO:0000313" key="7">
    <source>
        <dbReference type="Proteomes" id="UP000192327"/>
    </source>
</evidence>
<feature type="compositionally biased region" description="Polar residues" evidence="1">
    <location>
        <begin position="127"/>
        <end position="142"/>
    </location>
</feature>
<gene>
    <name evidence="4" type="ORF">BST15_19690</name>
    <name evidence="5" type="ORF">E6Q54_16185</name>
    <name evidence="3" type="ORF">WR43_18315</name>
</gene>
<dbReference type="OrthoDB" id="3212826at2"/>
<dbReference type="SUPFAM" id="SSF54593">
    <property type="entry name" value="Glyoxalase/Bleomycin resistance protein/Dihydroxybiphenyl dioxygenase"/>
    <property type="match status" value="1"/>
</dbReference>
<dbReference type="AlphaFoldDB" id="A0A0F5MSE9"/>
<dbReference type="CDD" id="cd06587">
    <property type="entry name" value="VOC"/>
    <property type="match status" value="1"/>
</dbReference>
<dbReference type="Proteomes" id="UP000034416">
    <property type="component" value="Unassembled WGS sequence"/>
</dbReference>
<evidence type="ECO:0000259" key="2">
    <source>
        <dbReference type="PROSITE" id="PS51819"/>
    </source>
</evidence>
<dbReference type="EMBL" id="SSGD01000100">
    <property type="protein sequence ID" value="TXI53678.1"/>
    <property type="molecule type" value="Genomic_DNA"/>
</dbReference>
<proteinExistence type="predicted"/>
<dbReference type="EMBL" id="LASW01000118">
    <property type="protein sequence ID" value="KKB97621.1"/>
    <property type="molecule type" value="Genomic_DNA"/>
</dbReference>
<evidence type="ECO:0000313" key="4">
    <source>
        <dbReference type="EMBL" id="OQZ91665.1"/>
    </source>
</evidence>
<evidence type="ECO:0000256" key="1">
    <source>
        <dbReference type="SAM" id="MobiDB-lite"/>
    </source>
</evidence>
<dbReference type="PANTHER" id="PTHR35908">
    <property type="entry name" value="HYPOTHETICAL FUSION PROTEIN"/>
    <property type="match status" value="1"/>
</dbReference>
<protein>
    <submittedName>
        <fullName evidence="3 4">Glyoxalase</fullName>
    </submittedName>
    <submittedName>
        <fullName evidence="5">VOC family protein</fullName>
    </submittedName>
</protein>
<dbReference type="Pfam" id="PF18029">
    <property type="entry name" value="Glyoxalase_6"/>
    <property type="match status" value="1"/>
</dbReference>
<evidence type="ECO:0000313" key="3">
    <source>
        <dbReference type="EMBL" id="KKB97621.1"/>
    </source>
</evidence>
<reference evidence="6" key="1">
    <citation type="submission" date="2015-04" db="EMBL/GenBank/DDBJ databases">
        <title>Genome sequence of Mycobacterium arupense GUC1.</title>
        <authorList>
            <person name="Greninger A.L."/>
            <person name="Cunningham G."/>
            <person name="Chiu C.Y."/>
            <person name="Miller S."/>
        </authorList>
    </citation>
    <scope>NUCLEOTIDE SEQUENCE [LARGE SCALE GENOMIC DNA]</scope>
    <source>
        <strain evidence="6">GUC1</strain>
    </source>
</reference>
<sequence>MTNRLVGITIDCADPARLASFWSAMLNVAVTDEHSGDGEWATVGSRRDARPRLTFQRVPEPKTVKTRIHLDLQVDAIDAGRRQVEALGGRWSGIRHDYDEGSVLVMHDPEGNEFCIVEYFDQHGQPPGSTLPGQRQSPRPST</sequence>
<dbReference type="Gene3D" id="3.10.180.10">
    <property type="entry name" value="2,3-Dihydroxybiphenyl 1,2-Dioxygenase, domain 1"/>
    <property type="match status" value="1"/>
</dbReference>
<reference evidence="4 7" key="3">
    <citation type="submission" date="2016-12" db="EMBL/GenBank/DDBJ databases">
        <title>The new phylogeny of genus Mycobacterium.</title>
        <authorList>
            <person name="Tortoli E."/>
            <person name="Trovato A."/>
            <person name="Cirillo D.M."/>
        </authorList>
    </citation>
    <scope>NUCLEOTIDE SEQUENCE [LARGE SCALE GENOMIC DNA]</scope>
    <source>
        <strain evidence="4 7">DSM 44942</strain>
    </source>
</reference>
<evidence type="ECO:0000313" key="8">
    <source>
        <dbReference type="Proteomes" id="UP000321797"/>
    </source>
</evidence>
<dbReference type="PATRIC" id="fig|342002.3.peg.3243"/>
<reference evidence="5 8" key="4">
    <citation type="submission" date="2018-09" db="EMBL/GenBank/DDBJ databases">
        <title>Metagenome Assembled Genomes from an Advanced Water Purification Facility.</title>
        <authorList>
            <person name="Stamps B.W."/>
            <person name="Spear J.R."/>
        </authorList>
    </citation>
    <scope>NUCLEOTIDE SEQUENCE [LARGE SCALE GENOMIC DNA]</scope>
    <source>
        <strain evidence="5">Bin_29_2</strain>
    </source>
</reference>
<dbReference type="PROSITE" id="PS51819">
    <property type="entry name" value="VOC"/>
    <property type="match status" value="1"/>
</dbReference>
<dbReference type="InterPro" id="IPR037523">
    <property type="entry name" value="VOC_core"/>
</dbReference>
<name>A0A0F5MSE9_9MYCO</name>
<dbReference type="RefSeq" id="WP_046191037.1">
    <property type="nucleotide sequence ID" value="NZ_JACKUJ010000018.1"/>
</dbReference>
<evidence type="ECO:0000313" key="6">
    <source>
        <dbReference type="Proteomes" id="UP000034416"/>
    </source>
</evidence>